<reference evidence="3" key="1">
    <citation type="submission" date="2022-11" db="UniProtKB">
        <authorList>
            <consortium name="WormBaseParasite"/>
        </authorList>
    </citation>
    <scope>IDENTIFICATION</scope>
</reference>
<name>A0A914XHT6_9BILA</name>
<feature type="compositionally biased region" description="Polar residues" evidence="1">
    <location>
        <begin position="583"/>
        <end position="592"/>
    </location>
</feature>
<proteinExistence type="predicted"/>
<protein>
    <submittedName>
        <fullName evidence="3">Uncharacterized protein</fullName>
    </submittedName>
</protein>
<feature type="region of interest" description="Disordered" evidence="1">
    <location>
        <begin position="551"/>
        <end position="596"/>
    </location>
</feature>
<sequence length="764" mass="85865">MMINDLFRLVRTTDTSLFDKQSVLKSFIQSRTNIFQSDPELSTEICNRSMDYREAMLCIVDELADTSRQRNINFISSQLGLHYPTVKRCEIGLGVTADFEFVSEHKSILAFAGPAASKADQRLVGLHPLSQTIPSVWVNETLPEYDPSTWRWDYSFTISETARVVHSIKDSSHLKLEIVDNSPYAYDTVHVRGADVGLKNENLLEWFPLHSLVSVTAVKAYNTPQPWTAISIEEASQEDSAELEEQHSIVTSVKLLSLAPNSNQANKTAANSSSILALENMPAFTERDEKYLVDLIDSYVDSERLLIRSLWTHLQEESDVDWLLKDEAGLAQFLSWRPHLFFVDEGSVTLRSYSHRSILAYLINSMKSGVKYTLNSLGARIGSYDAEFKRDVYGIGVGWIQNFIDDHHTLLEVVGPYSRSKPLGQTVQLRKGSPVAGMAPPASCTPILPAASASSVAVSNTTPTIIHGSGVIRNLDPLFGNLMVEGGEHAGDLVYFATSKLKHAYGISEEVGIGDRLNFDATSTPGIEIAHVWYATRLSLTVPKVASSSTSLNEKQPLSSSDTIQNQQETGEKESTEIKLETTSKNPPSTLVQRPPRDTILQLELSRKAMTDNYLEYGPLSVDVLFEKFALTRQDFFSYHYQMIEFLCIRSHLYAVDFDAKSVTRRHMDYRRVLSKLLIGCCQRADCSVEDLRQLALQSDDNSYAPIIDRCASKLAFENFLKEHEQLFEMSEVIDDKENRMVQARGTYDVIHDILLPRYYNVQS</sequence>
<dbReference type="WBParaSite" id="PSAMB.scaffold8139size6571.g30992.t1">
    <property type="protein sequence ID" value="PSAMB.scaffold8139size6571.g30992.t1"/>
    <property type="gene ID" value="PSAMB.scaffold8139size6571.g30992"/>
</dbReference>
<organism evidence="2 3">
    <name type="scientific">Plectus sambesii</name>
    <dbReference type="NCBI Taxonomy" id="2011161"/>
    <lineage>
        <taxon>Eukaryota</taxon>
        <taxon>Metazoa</taxon>
        <taxon>Ecdysozoa</taxon>
        <taxon>Nematoda</taxon>
        <taxon>Chromadorea</taxon>
        <taxon>Plectida</taxon>
        <taxon>Plectina</taxon>
        <taxon>Plectoidea</taxon>
        <taxon>Plectidae</taxon>
        <taxon>Plectus</taxon>
    </lineage>
</organism>
<evidence type="ECO:0000313" key="3">
    <source>
        <dbReference type="WBParaSite" id="PSAMB.scaffold8139size6571.g30992.t1"/>
    </source>
</evidence>
<evidence type="ECO:0000313" key="2">
    <source>
        <dbReference type="Proteomes" id="UP000887566"/>
    </source>
</evidence>
<accession>A0A914XHT6</accession>
<feature type="compositionally biased region" description="Polar residues" evidence="1">
    <location>
        <begin position="551"/>
        <end position="569"/>
    </location>
</feature>
<keyword evidence="2" id="KW-1185">Reference proteome</keyword>
<dbReference type="Proteomes" id="UP000887566">
    <property type="component" value="Unplaced"/>
</dbReference>
<feature type="compositionally biased region" description="Basic and acidic residues" evidence="1">
    <location>
        <begin position="570"/>
        <end position="582"/>
    </location>
</feature>
<evidence type="ECO:0000256" key="1">
    <source>
        <dbReference type="SAM" id="MobiDB-lite"/>
    </source>
</evidence>
<dbReference type="AlphaFoldDB" id="A0A914XHT6"/>